<feature type="non-terminal residue" evidence="1">
    <location>
        <position position="51"/>
    </location>
</feature>
<dbReference type="AlphaFoldDB" id="A0AAV6TDC7"/>
<proteinExistence type="predicted"/>
<reference evidence="1 2" key="1">
    <citation type="journal article" date="2022" name="Nat. Ecol. Evol.">
        <title>A masculinizing supergene underlies an exaggerated male reproductive morph in a spider.</title>
        <authorList>
            <person name="Hendrickx F."/>
            <person name="De Corte Z."/>
            <person name="Sonet G."/>
            <person name="Van Belleghem S.M."/>
            <person name="Kostlbacher S."/>
            <person name="Vangestel C."/>
        </authorList>
    </citation>
    <scope>NUCLEOTIDE SEQUENCE [LARGE SCALE GENOMIC DNA]</scope>
    <source>
        <strain evidence="1">W744_W776</strain>
    </source>
</reference>
<evidence type="ECO:0000313" key="2">
    <source>
        <dbReference type="Proteomes" id="UP000827092"/>
    </source>
</evidence>
<name>A0AAV6TDC7_9ARAC</name>
<keyword evidence="2" id="KW-1185">Reference proteome</keyword>
<dbReference type="Proteomes" id="UP000827092">
    <property type="component" value="Unassembled WGS sequence"/>
</dbReference>
<protein>
    <submittedName>
        <fullName evidence="1">Uncharacterized protein</fullName>
    </submittedName>
</protein>
<organism evidence="1 2">
    <name type="scientific">Oedothorax gibbosus</name>
    <dbReference type="NCBI Taxonomy" id="931172"/>
    <lineage>
        <taxon>Eukaryota</taxon>
        <taxon>Metazoa</taxon>
        <taxon>Ecdysozoa</taxon>
        <taxon>Arthropoda</taxon>
        <taxon>Chelicerata</taxon>
        <taxon>Arachnida</taxon>
        <taxon>Araneae</taxon>
        <taxon>Araneomorphae</taxon>
        <taxon>Entelegynae</taxon>
        <taxon>Araneoidea</taxon>
        <taxon>Linyphiidae</taxon>
        <taxon>Erigoninae</taxon>
        <taxon>Oedothorax</taxon>
    </lineage>
</organism>
<comment type="caution">
    <text evidence="1">The sequence shown here is derived from an EMBL/GenBank/DDBJ whole genome shotgun (WGS) entry which is preliminary data.</text>
</comment>
<accession>A0AAV6TDC7</accession>
<gene>
    <name evidence="1" type="ORF">JTE90_026674</name>
</gene>
<evidence type="ECO:0000313" key="1">
    <source>
        <dbReference type="EMBL" id="KAG8155729.1"/>
    </source>
</evidence>
<sequence length="51" mass="5476">MEVLLSSHIVDQAGGYGMRGATACNVETRPPPIPSTLVAEFHSLPLQEARQ</sequence>
<dbReference type="EMBL" id="JAFNEN010006904">
    <property type="protein sequence ID" value="KAG8155729.1"/>
    <property type="molecule type" value="Genomic_DNA"/>
</dbReference>